<protein>
    <recommendedName>
        <fullName evidence="2">separase</fullName>
        <ecNumber evidence="2">3.4.22.49</ecNumber>
    </recommendedName>
</protein>
<keyword evidence="4" id="KW-0159">Chromosome partition</keyword>
<gene>
    <name evidence="7" type="ORF">Rhopal_002011-T1</name>
</gene>
<evidence type="ECO:0000256" key="1">
    <source>
        <dbReference type="ARBA" id="ARBA00000451"/>
    </source>
</evidence>
<feature type="region of interest" description="Disordered" evidence="5">
    <location>
        <begin position="1065"/>
        <end position="1155"/>
    </location>
</feature>
<feature type="region of interest" description="Disordered" evidence="5">
    <location>
        <begin position="1"/>
        <end position="113"/>
    </location>
</feature>
<comment type="catalytic activity">
    <reaction evidence="1">
        <text>All bonds known to be hydrolyzed by this endopeptidase have arginine in P1 and an acidic residue in P4. P6 is often occupied by an acidic residue or by a hydroxy-amino-acid residue, the phosphorylation of which enhances cleavage.</text>
        <dbReference type="EC" id="3.4.22.49"/>
    </reaction>
</comment>
<organism evidence="7 8">
    <name type="scientific">Rhodotorula paludigena</name>
    <dbReference type="NCBI Taxonomy" id="86838"/>
    <lineage>
        <taxon>Eukaryota</taxon>
        <taxon>Fungi</taxon>
        <taxon>Dikarya</taxon>
        <taxon>Basidiomycota</taxon>
        <taxon>Pucciniomycotina</taxon>
        <taxon>Microbotryomycetes</taxon>
        <taxon>Sporidiobolales</taxon>
        <taxon>Sporidiobolaceae</taxon>
        <taxon>Rhodotorula</taxon>
    </lineage>
</organism>
<feature type="compositionally biased region" description="Low complexity" evidence="5">
    <location>
        <begin position="1104"/>
        <end position="1116"/>
    </location>
</feature>
<feature type="compositionally biased region" description="Low complexity" evidence="5">
    <location>
        <begin position="48"/>
        <end position="60"/>
    </location>
</feature>
<evidence type="ECO:0000313" key="7">
    <source>
        <dbReference type="EMBL" id="GJN89037.1"/>
    </source>
</evidence>
<keyword evidence="8" id="KW-1185">Reference proteome</keyword>
<accession>A0AAV5GI75</accession>
<name>A0AAV5GI75_9BASI</name>
<evidence type="ECO:0000256" key="3">
    <source>
        <dbReference type="ARBA" id="ARBA00022801"/>
    </source>
</evidence>
<sequence length="2284" mass="246886">MSALRPPPAPAKTRRTAAPRPAPASTRAVDTLAVTLDSLEVSQSRPLRAATTRTATATRTVKSAFKPLGRSTAQNRPLPSTSSSAATVPAKARAAPARTNETQQDEAKSPAERARDVTKALNSALAALSSFAKSGFRASTPVAVPSSARSASPAASTVRSTSSSTSLRATAAQAATRDKVEHAAREANKALKLLRALAADGVLGRKKVDVEKAAGSIVASLVEMEMFPLAVSELSFMRASILSWWSDVPPAPSASPLLSHLPTFLIPLPPASFFAPPSLSETLSPSLSRPTLADVVPLVLAIQQYLLGAFFRSPAFSAPAAREERDRLLSDLLRRSERTSGSAEEQLGTPQEWRALWDREKAALVEDANERDAVDKRLDAMLTSLFGTITKGCTGAEGSVAPEHLLTLRLHALLYYASTSALAPSIEAAAAPDKLAAFHDQHRKILLLYGRQAEKLGYSASRIGAEVRAAFEQVVKRLEEKGLMDGREGGAEKWRELCEVVLHIARRADDLAFIERVSHLLGVDSSPSDSSCPIPPDPSAHATQLCAKLANALAAFESHTRASPPSSDEAKASAVADQLRRASSALPLLTRLRTSFSAGSLEAAKIDKLVDRTRYILVKHLKRGVSRLDQLIVPLGAPAPARTELEAVTREAVERLATHAEALAAHEAGNDARTTGAVDSLVVLAYSSLVLDDRSTYSASLALLRRARALVLAPAGLRLEQHYALRTLASAGYNLGGTLYNAQRADAAGAFVELACEVGEAALLRAREVGLTSREGSEEGELLEGIEKLKIASEEDGEDDEDAREKRGAVEKEMKEAVADFERLMGRRYELLALVRHAIRDKKNAYDAYIASALAQPSATFSSLASDAASLPLSTLLTSHAATYKLVQRFTRLAVFDLLLPPSSIPLTSAPRASSLPLEARAVLVEMQVAALEPYSERDEARRAILALVEALEGMYDADEYPMRRARVLLRKLQASAMGGHAAKPEEVAMLADEIKQLCEREESGPDARLHGYAPQYLAVSHIFLAIHAHSAHPPSSSTNECFAGEARQALKIFSALLEDELPASPSAPVKRASPVVQRTAAPGPASPLAADPNTTRTTRSRPTRAAATPARTRTALKTPQASRALGASTLRRAVAAPQAAPEQTTPPRATRGKVDLRASPELARHGARPDKLILDDVEKVYSLFDSLASLLGTLGEILLKIACLKFLRRLSSKLPCGSADAFIVSSTRLAREYLRLGKTSRAGIILAQAESRTHAPSGAPVSVVARLGHSLCHAEYLALLGNHDRSAQAYETALSLADSLEEDASATSSTVKIVERTLLLQRASTASSACSLMLQRKGELSRSIAPAMQAMRLGTRALNNVSRLASAPSASPLPPDSTFSARPTDHVTPLADAAPINERKGTVLPGGAHAGLSWQLAELLLDAILRVASLHFVRGTPKSADFFAQQALDLAEDLASPRQMARALSLRADVRMHWGKMQDASGDLDRATALLGSANCAEAAELQRLQADLHHRASMQLEAFQLYLAAQSSLDTFVASASDGDAGRSPVKQHTPAQQYSSGRRPARNLPTVDWVLPASQAYLLRAQIRLLRQQKKPEEAQRLVRRLTRLALLEEDKADELRLLAMIRLQELLVRCTSDPVLGMLPDSVLSMPVLGISAAGAVVKIGTPRTGPTVLNAIKDIDTLLGRAISLSTSRAQPAKLRELAALSSTMRAMQASVGKITKRSAATVAHVLDVGLAVTLCREMLDAVEHRLALRTRHDDLTWPIPEMPPMHDEGDADLALLHSLRERYRIETPEPSLVETPLASLLPPAWSAITVHLTPSQDSLILCRYRREAEPLVFKLPLDRLARREGEEDEAFTFALAQAELREIIQLNNAGAQNAKNVESKDERAAWWQERKELDQRLAVLLQTIEDAWLGAFKSVFCDARPRDAEAFLAFKARIERILKRSMVRAAGDKRSTRFKLDDAVVECIAALPSSSREEDLEDLFSFMAESFQFSGVPLACDETDVDQVVVDLREALEELHGTKSAPKSQPNPDEHTFLILDKALQAFPWESLPCLQGRSVSRLPSLAFLRDRLDLAASRADAESTDRTIDVDASRTSYILNPGGDLKNTQKTFEPWLHEQTEQRNWSGVVGRTPMEEEVKNALQNKELFLFFGHGGAEQYIRSQTIRHLPRCAVTMLWGCSSGHLKDQGDFEPVGTPYHYMVGGCPALVANLWDVTDKDIDKFAFSVLRQTGIAAPETASAPSTLTLTAAVAQSRTVCNLRYLNGAAPVVYGIPVRFRPTAA</sequence>
<dbReference type="SUPFAM" id="SSF48452">
    <property type="entry name" value="TPR-like"/>
    <property type="match status" value="1"/>
</dbReference>
<feature type="compositionally biased region" description="Low complexity" evidence="5">
    <location>
        <begin position="1130"/>
        <end position="1150"/>
    </location>
</feature>
<dbReference type="PROSITE" id="PS51700">
    <property type="entry name" value="SEPARIN"/>
    <property type="match status" value="1"/>
</dbReference>
<feature type="compositionally biased region" description="Low complexity" evidence="5">
    <location>
        <begin position="18"/>
        <end position="28"/>
    </location>
</feature>
<proteinExistence type="predicted"/>
<reference evidence="7 8" key="1">
    <citation type="submission" date="2021-12" db="EMBL/GenBank/DDBJ databases">
        <title>High titer production of polyol ester of fatty acids by Rhodotorula paludigena BS15 towards product separation-free biomass refinery.</title>
        <authorList>
            <person name="Mano J."/>
            <person name="Ono H."/>
            <person name="Tanaka T."/>
            <person name="Naito K."/>
            <person name="Sushida H."/>
            <person name="Ike M."/>
            <person name="Tokuyasu K."/>
            <person name="Kitaoka M."/>
        </authorList>
    </citation>
    <scope>NUCLEOTIDE SEQUENCE [LARGE SCALE GENOMIC DNA]</scope>
    <source>
        <strain evidence="7 8">BS15</strain>
    </source>
</reference>
<feature type="region of interest" description="Disordered" evidence="5">
    <location>
        <begin position="1538"/>
        <end position="1563"/>
    </location>
</feature>
<dbReference type="Pfam" id="PF03568">
    <property type="entry name" value="Separin_C"/>
    <property type="match status" value="1"/>
</dbReference>
<dbReference type="PANTHER" id="PTHR12792:SF0">
    <property type="entry name" value="SEPARIN"/>
    <property type="match status" value="1"/>
</dbReference>
<feature type="domain" description="Peptidase C50" evidence="6">
    <location>
        <begin position="2095"/>
        <end position="2193"/>
    </location>
</feature>
<evidence type="ECO:0000256" key="5">
    <source>
        <dbReference type="SAM" id="MobiDB-lite"/>
    </source>
</evidence>
<feature type="compositionally biased region" description="Low complexity" evidence="5">
    <location>
        <begin position="80"/>
        <end position="99"/>
    </location>
</feature>
<dbReference type="PANTHER" id="PTHR12792">
    <property type="entry name" value="EXTRA SPINDLE POLES 1-RELATED"/>
    <property type="match status" value="1"/>
</dbReference>
<keyword evidence="3" id="KW-0378">Hydrolase</keyword>
<dbReference type="GO" id="GO:0044732">
    <property type="term" value="C:mitotic spindle pole body"/>
    <property type="evidence" value="ECO:0007669"/>
    <property type="project" value="TreeGrafter"/>
</dbReference>
<dbReference type="GO" id="GO:0072686">
    <property type="term" value="C:mitotic spindle"/>
    <property type="evidence" value="ECO:0007669"/>
    <property type="project" value="TreeGrafter"/>
</dbReference>
<feature type="compositionally biased region" description="Pro residues" evidence="5">
    <location>
        <begin position="1"/>
        <end position="10"/>
    </location>
</feature>
<feature type="region of interest" description="Disordered" evidence="5">
    <location>
        <begin position="146"/>
        <end position="181"/>
    </location>
</feature>
<evidence type="ECO:0000256" key="2">
    <source>
        <dbReference type="ARBA" id="ARBA00012489"/>
    </source>
</evidence>
<dbReference type="GO" id="GO:0005737">
    <property type="term" value="C:cytoplasm"/>
    <property type="evidence" value="ECO:0007669"/>
    <property type="project" value="TreeGrafter"/>
</dbReference>
<dbReference type="InterPro" id="IPR011990">
    <property type="entry name" value="TPR-like_helical_dom_sf"/>
</dbReference>
<dbReference type="GO" id="GO:0051307">
    <property type="term" value="P:meiotic chromosome separation"/>
    <property type="evidence" value="ECO:0007669"/>
    <property type="project" value="TreeGrafter"/>
</dbReference>
<dbReference type="GO" id="GO:0004197">
    <property type="term" value="F:cysteine-type endopeptidase activity"/>
    <property type="evidence" value="ECO:0007669"/>
    <property type="project" value="InterPro"/>
</dbReference>
<dbReference type="GO" id="GO:0006508">
    <property type="term" value="P:proteolysis"/>
    <property type="evidence" value="ECO:0007669"/>
    <property type="project" value="InterPro"/>
</dbReference>
<comment type="caution">
    <text evidence="7">The sequence shown here is derived from an EMBL/GenBank/DDBJ whole genome shotgun (WGS) entry which is preliminary data.</text>
</comment>
<evidence type="ECO:0000256" key="4">
    <source>
        <dbReference type="ARBA" id="ARBA00022829"/>
    </source>
</evidence>
<feature type="compositionally biased region" description="Low complexity" evidence="5">
    <location>
        <begin position="146"/>
        <end position="175"/>
    </location>
</feature>
<dbReference type="EMBL" id="BQKY01000004">
    <property type="protein sequence ID" value="GJN89037.1"/>
    <property type="molecule type" value="Genomic_DNA"/>
</dbReference>
<evidence type="ECO:0000313" key="8">
    <source>
        <dbReference type="Proteomes" id="UP001342314"/>
    </source>
</evidence>
<dbReference type="InterPro" id="IPR030397">
    <property type="entry name" value="SEPARIN_core_dom"/>
</dbReference>
<dbReference type="EC" id="3.4.22.49" evidence="2"/>
<dbReference type="InterPro" id="IPR005314">
    <property type="entry name" value="Peptidase_C50"/>
</dbReference>
<dbReference type="GO" id="GO:0005634">
    <property type="term" value="C:nucleus"/>
    <property type="evidence" value="ECO:0007669"/>
    <property type="project" value="InterPro"/>
</dbReference>
<dbReference type="Proteomes" id="UP001342314">
    <property type="component" value="Unassembled WGS sequence"/>
</dbReference>
<evidence type="ECO:0000259" key="6">
    <source>
        <dbReference type="PROSITE" id="PS51700"/>
    </source>
</evidence>